<evidence type="ECO:0000313" key="2">
    <source>
        <dbReference type="EMBL" id="SEM59057.1"/>
    </source>
</evidence>
<dbReference type="EMBL" id="FOCE01000001">
    <property type="protein sequence ID" value="SEM59057.1"/>
    <property type="molecule type" value="Genomic_DNA"/>
</dbReference>
<dbReference type="OrthoDB" id="7917061at2"/>
<evidence type="ECO:0000313" key="3">
    <source>
        <dbReference type="Proteomes" id="UP000198761"/>
    </source>
</evidence>
<dbReference type="RefSeq" id="WP_091296424.1">
    <property type="nucleotide sequence ID" value="NZ_FOCE01000001.1"/>
</dbReference>
<proteinExistence type="predicted"/>
<dbReference type="STRING" id="933059.SAMN04488103_101566"/>
<protein>
    <recommendedName>
        <fullName evidence="1">Phosphatidic acid phosphatase type 2/haloperoxidase domain-containing protein</fullName>
    </recommendedName>
</protein>
<gene>
    <name evidence="2" type="ORF">SAMN04488103_101566</name>
</gene>
<keyword evidence="3" id="KW-1185">Reference proteome</keyword>
<dbReference type="InterPro" id="IPR000326">
    <property type="entry name" value="PAP2/HPO"/>
</dbReference>
<feature type="domain" description="Phosphatidic acid phosphatase type 2/haloperoxidase" evidence="1">
    <location>
        <begin position="83"/>
        <end position="155"/>
    </location>
</feature>
<name>A0A1H7ZNP3_9RHOB</name>
<evidence type="ECO:0000259" key="1">
    <source>
        <dbReference type="Pfam" id="PF01569"/>
    </source>
</evidence>
<accession>A0A1H7ZNP3</accession>
<dbReference type="Gene3D" id="1.20.144.10">
    <property type="entry name" value="Phosphatidic acid phosphatase type 2/haloperoxidase"/>
    <property type="match status" value="1"/>
</dbReference>
<dbReference type="AlphaFoldDB" id="A0A1H7ZNP3"/>
<reference evidence="2 3" key="1">
    <citation type="submission" date="2016-10" db="EMBL/GenBank/DDBJ databases">
        <authorList>
            <person name="de Groot N.N."/>
        </authorList>
    </citation>
    <scope>NUCLEOTIDE SEQUENCE [LARGE SCALE GENOMIC DNA]</scope>
    <source>
        <strain evidence="2 3">DSM 3857</strain>
    </source>
</reference>
<dbReference type="Pfam" id="PF01569">
    <property type="entry name" value="PAP2"/>
    <property type="match status" value="1"/>
</dbReference>
<sequence>MLAAIWRGIGRVHLVLAALALCLTVCEPTVRRYGDKLQVALPLVAWACAATDGRGAELLGRFAGVLVVAHGTKAVLGRRPLNRRPTGGGQGFPSAHTTAAAFGASAIVHDCVAGHPVARALVVMAAGFVGGSRIEVRAHDIWQVLAGGLLGWGGDRLLRRDSALRRQIMQGIRALACRLARALRRGRATESLALPGG</sequence>
<dbReference type="InterPro" id="IPR036938">
    <property type="entry name" value="PAP2/HPO_sf"/>
</dbReference>
<dbReference type="Proteomes" id="UP000198761">
    <property type="component" value="Unassembled WGS sequence"/>
</dbReference>
<dbReference type="SUPFAM" id="SSF48317">
    <property type="entry name" value="Acid phosphatase/Vanadium-dependent haloperoxidase"/>
    <property type="match status" value="1"/>
</dbReference>
<organism evidence="2 3">
    <name type="scientific">Gemmobacter aquatilis</name>
    <dbReference type="NCBI Taxonomy" id="933059"/>
    <lineage>
        <taxon>Bacteria</taxon>
        <taxon>Pseudomonadati</taxon>
        <taxon>Pseudomonadota</taxon>
        <taxon>Alphaproteobacteria</taxon>
        <taxon>Rhodobacterales</taxon>
        <taxon>Paracoccaceae</taxon>
        <taxon>Gemmobacter</taxon>
    </lineage>
</organism>